<keyword evidence="2" id="KW-0547">Nucleotide-binding</keyword>
<sequence>MTYDNPALTIVSDEVKDGSIRWRSPSNIALVKYWGKHGDQLPQNASVSFTLDGAATDTTLHYAARRSAGEGVEVELFFHGESKPDFTTRTKGFLERLLPIYPFLRQLSLRIDTTNSFPHSAGIASSASGMSALALCLVSLEERLFAPLTDRSEFNRKASYLSRLGSGSACRSVYGTAAVWGRVPDLGESSDEYAVPVGDRLHPVFQSYHDDILLISRTEKAVSSRAGHGLMEHNPYAPTRYAQANRRVVTMLDVLRTGDTERFGELVESEALTLHALMMSSHPYYTLIEPNTLHVINTLQQFRRETGHPVHFTLDAGPNVHLLYPDVVADPVKKFIREHLLHYCEDKMYLADRIGRGPEELAVNETTNA</sequence>
<keyword evidence="5 8" id="KW-0456">Lyase</keyword>
<keyword evidence="3" id="KW-0067">ATP-binding</keyword>
<dbReference type="InterPro" id="IPR036554">
    <property type="entry name" value="GHMP_kinase_C_sf"/>
</dbReference>
<dbReference type="Proteomes" id="UP000576209">
    <property type="component" value="Unassembled WGS sequence"/>
</dbReference>
<feature type="domain" description="Diphosphomevalonate decarboxylase-like N-terminal" evidence="7">
    <location>
        <begin position="25"/>
        <end position="183"/>
    </location>
</feature>
<evidence type="ECO:0000313" key="9">
    <source>
        <dbReference type="Proteomes" id="UP000576209"/>
    </source>
</evidence>
<dbReference type="AlphaFoldDB" id="A0A840E0X4"/>
<dbReference type="GO" id="GO:0004163">
    <property type="term" value="F:diphosphomevalonate decarboxylase activity"/>
    <property type="evidence" value="ECO:0007669"/>
    <property type="project" value="UniProtKB-EC"/>
</dbReference>
<organism evidence="8 9">
    <name type="scientific">Neolewinella aquimaris</name>
    <dbReference type="NCBI Taxonomy" id="1835722"/>
    <lineage>
        <taxon>Bacteria</taxon>
        <taxon>Pseudomonadati</taxon>
        <taxon>Bacteroidota</taxon>
        <taxon>Saprospiria</taxon>
        <taxon>Saprospirales</taxon>
        <taxon>Lewinellaceae</taxon>
        <taxon>Neolewinella</taxon>
    </lineage>
</organism>
<gene>
    <name evidence="8" type="ORF">GGR28_001397</name>
</gene>
<evidence type="ECO:0000259" key="6">
    <source>
        <dbReference type="Pfam" id="PF18376"/>
    </source>
</evidence>
<dbReference type="InterPro" id="IPR014721">
    <property type="entry name" value="Ribsml_uS5_D2-typ_fold_subgr"/>
</dbReference>
<keyword evidence="9" id="KW-1185">Reference proteome</keyword>
<name>A0A840E0X4_9BACT</name>
<evidence type="ECO:0000259" key="7">
    <source>
        <dbReference type="Pfam" id="PF22700"/>
    </source>
</evidence>
<dbReference type="GO" id="GO:0005524">
    <property type="term" value="F:ATP binding"/>
    <property type="evidence" value="ECO:0007669"/>
    <property type="project" value="UniProtKB-KW"/>
</dbReference>
<proteinExistence type="predicted"/>
<dbReference type="PANTHER" id="PTHR10977">
    <property type="entry name" value="DIPHOSPHOMEVALONATE DECARBOXYLASE"/>
    <property type="match status" value="1"/>
</dbReference>
<evidence type="ECO:0000256" key="5">
    <source>
        <dbReference type="ARBA" id="ARBA00023239"/>
    </source>
</evidence>
<dbReference type="PANTHER" id="PTHR10977:SF3">
    <property type="entry name" value="DIPHOSPHOMEVALONATE DECARBOXYLASE"/>
    <property type="match status" value="1"/>
</dbReference>
<evidence type="ECO:0000313" key="8">
    <source>
        <dbReference type="EMBL" id="MBB4078780.1"/>
    </source>
</evidence>
<dbReference type="InterPro" id="IPR020568">
    <property type="entry name" value="Ribosomal_Su5_D2-typ_SF"/>
</dbReference>
<dbReference type="SUPFAM" id="SSF54211">
    <property type="entry name" value="Ribosomal protein S5 domain 2-like"/>
    <property type="match status" value="1"/>
</dbReference>
<dbReference type="SUPFAM" id="SSF55060">
    <property type="entry name" value="GHMP Kinase, C-terminal domain"/>
    <property type="match status" value="1"/>
</dbReference>
<evidence type="ECO:0000256" key="2">
    <source>
        <dbReference type="ARBA" id="ARBA00022741"/>
    </source>
</evidence>
<dbReference type="Gene3D" id="3.30.230.10">
    <property type="match status" value="1"/>
</dbReference>
<evidence type="ECO:0000256" key="4">
    <source>
        <dbReference type="ARBA" id="ARBA00023098"/>
    </source>
</evidence>
<dbReference type="RefSeq" id="WP_183495023.1">
    <property type="nucleotide sequence ID" value="NZ_JACIFF010000003.1"/>
</dbReference>
<evidence type="ECO:0000256" key="1">
    <source>
        <dbReference type="ARBA" id="ARBA00022516"/>
    </source>
</evidence>
<comment type="caution">
    <text evidence="8">The sequence shown here is derived from an EMBL/GenBank/DDBJ whole genome shotgun (WGS) entry which is preliminary data.</text>
</comment>
<protein>
    <submittedName>
        <fullName evidence="8">Diphosphomevalonate decarboxylase</fullName>
        <ecNumber evidence="8">4.1.1.33</ecNumber>
    </submittedName>
</protein>
<feature type="domain" description="Mvd1 C-terminal" evidence="6">
    <location>
        <begin position="212"/>
        <end position="339"/>
    </location>
</feature>
<dbReference type="GO" id="GO:0008299">
    <property type="term" value="P:isoprenoid biosynthetic process"/>
    <property type="evidence" value="ECO:0007669"/>
    <property type="project" value="InterPro"/>
</dbReference>
<dbReference type="Gene3D" id="3.30.70.890">
    <property type="entry name" value="GHMP kinase, C-terminal domain"/>
    <property type="match status" value="1"/>
</dbReference>
<keyword evidence="4" id="KW-0443">Lipid metabolism</keyword>
<accession>A0A840E0X4</accession>
<dbReference type="InterPro" id="IPR041431">
    <property type="entry name" value="Mvd1_C"/>
</dbReference>
<dbReference type="Pfam" id="PF22700">
    <property type="entry name" value="MVD-like_N"/>
    <property type="match status" value="1"/>
</dbReference>
<dbReference type="InterPro" id="IPR053859">
    <property type="entry name" value="MVD-like_N"/>
</dbReference>
<dbReference type="PIRSF" id="PIRSF015950">
    <property type="entry name" value="Mev_P_decrbx"/>
    <property type="match status" value="1"/>
</dbReference>
<keyword evidence="1" id="KW-0444">Lipid biosynthesis</keyword>
<reference evidence="8 9" key="1">
    <citation type="submission" date="2020-08" db="EMBL/GenBank/DDBJ databases">
        <title>Genomic Encyclopedia of Type Strains, Phase IV (KMG-IV): sequencing the most valuable type-strain genomes for metagenomic binning, comparative biology and taxonomic classification.</title>
        <authorList>
            <person name="Goeker M."/>
        </authorList>
    </citation>
    <scope>NUCLEOTIDE SEQUENCE [LARGE SCALE GENOMIC DNA]</scope>
    <source>
        <strain evidence="8 9">DSM 105137</strain>
    </source>
</reference>
<dbReference type="EMBL" id="JACIFF010000003">
    <property type="protein sequence ID" value="MBB4078780.1"/>
    <property type="molecule type" value="Genomic_DNA"/>
</dbReference>
<evidence type="ECO:0000256" key="3">
    <source>
        <dbReference type="ARBA" id="ARBA00022840"/>
    </source>
</evidence>
<dbReference type="Pfam" id="PF18376">
    <property type="entry name" value="MDD_C"/>
    <property type="match status" value="1"/>
</dbReference>
<dbReference type="EC" id="4.1.1.33" evidence="8"/>
<dbReference type="InterPro" id="IPR005935">
    <property type="entry name" value="Mev_decarb"/>
</dbReference>